<keyword evidence="4 7" id="KW-0732">Signal</keyword>
<comment type="caution">
    <text evidence="9">The sequence shown here is derived from an EMBL/GenBank/DDBJ whole genome shotgun (WGS) entry which is preliminary data.</text>
</comment>
<dbReference type="GO" id="GO:0046872">
    <property type="term" value="F:metal ion binding"/>
    <property type="evidence" value="ECO:0007669"/>
    <property type="project" value="UniProtKB-KW"/>
</dbReference>
<evidence type="ECO:0000259" key="8">
    <source>
        <dbReference type="Pfam" id="PF00884"/>
    </source>
</evidence>
<dbReference type="PANTHER" id="PTHR42693:SF42">
    <property type="entry name" value="ARYLSULFATASE G"/>
    <property type="match status" value="1"/>
</dbReference>
<feature type="domain" description="Sulfatase N-terminal" evidence="8">
    <location>
        <begin position="41"/>
        <end position="380"/>
    </location>
</feature>
<dbReference type="GO" id="GO:0004065">
    <property type="term" value="F:arylsulfatase activity"/>
    <property type="evidence" value="ECO:0007669"/>
    <property type="project" value="TreeGrafter"/>
</dbReference>
<evidence type="ECO:0000256" key="3">
    <source>
        <dbReference type="ARBA" id="ARBA00022723"/>
    </source>
</evidence>
<dbReference type="Gene3D" id="3.40.720.10">
    <property type="entry name" value="Alkaline Phosphatase, subunit A"/>
    <property type="match status" value="1"/>
</dbReference>
<dbReference type="Gene3D" id="3.30.1120.10">
    <property type="match status" value="1"/>
</dbReference>
<dbReference type="InterPro" id="IPR017850">
    <property type="entry name" value="Alkaline_phosphatase_core_sf"/>
</dbReference>
<organism evidence="9 10">
    <name type="scientific">Persicitalea jodogahamensis</name>
    <dbReference type="NCBI Taxonomy" id="402147"/>
    <lineage>
        <taxon>Bacteria</taxon>
        <taxon>Pseudomonadati</taxon>
        <taxon>Bacteroidota</taxon>
        <taxon>Cytophagia</taxon>
        <taxon>Cytophagales</taxon>
        <taxon>Spirosomataceae</taxon>
        <taxon>Persicitalea</taxon>
    </lineage>
</organism>
<keyword evidence="5" id="KW-0378">Hydrolase</keyword>
<keyword evidence="3" id="KW-0479">Metal-binding</keyword>
<protein>
    <submittedName>
        <fullName evidence="9">N-acetylgalactosamine-6-sulfatase</fullName>
    </submittedName>
</protein>
<accession>A0A8J3D1F2</accession>
<keyword evidence="6" id="KW-0106">Calcium</keyword>
<evidence type="ECO:0000256" key="7">
    <source>
        <dbReference type="SAM" id="SignalP"/>
    </source>
</evidence>
<evidence type="ECO:0000256" key="5">
    <source>
        <dbReference type="ARBA" id="ARBA00022801"/>
    </source>
</evidence>
<feature type="chain" id="PRO_5035191387" evidence="7">
    <location>
        <begin position="22"/>
        <end position="488"/>
    </location>
</feature>
<evidence type="ECO:0000256" key="1">
    <source>
        <dbReference type="ARBA" id="ARBA00001913"/>
    </source>
</evidence>
<evidence type="ECO:0000313" key="9">
    <source>
        <dbReference type="EMBL" id="GHB54777.1"/>
    </source>
</evidence>
<proteinExistence type="inferred from homology"/>
<evidence type="ECO:0000256" key="4">
    <source>
        <dbReference type="ARBA" id="ARBA00022729"/>
    </source>
</evidence>
<gene>
    <name evidence="9" type="ORF">GCM10007390_04870</name>
</gene>
<sequence>MKKTVQLLGLAFGIGLSFAPAAFVWKKPETKPVAPSQASPPNILLIFVDDLGWADLSSYGSEYYETPNIDALAAGGVKFTDAYAAAAICSPSRSALMSGKYPSRTGITDWIRASFQNAEARYDGKSKQEYERDLKQKLIVPPIPFELPLSEKTTAEYLKEQGYFTAFIGKWHLGLETHYPDKQGFDVNIGGCDFGQPPSYFDPYENARTKGIPTLPARKEGEYLTDREGDEVINLIRKNKGGSFFINYAPYAVHTPLGGKPELIEKYKAKSPAKGQGNPVYAAMIESLDQNVGRILAELKAQNLLENTLVIFTSDNGGLEGNPNNPITNNPPFRSGKGFPYEGGIRVPFIVSWPGQIAPRVSGSPAITMDIFNTILETAGTRPDRAIPNDGVSLLAHLRTGKPLPTRDLFWHFPHYRYEEVTPYNIVRSGYWKLIHNYEDDSDELYNLKDDIDETRNVASRLPKKRQELRGKLDGFLERTGAKVPVPR</sequence>
<dbReference type="Proteomes" id="UP000598271">
    <property type="component" value="Unassembled WGS sequence"/>
</dbReference>
<dbReference type="InterPro" id="IPR024607">
    <property type="entry name" value="Sulfatase_CS"/>
</dbReference>
<keyword evidence="10" id="KW-1185">Reference proteome</keyword>
<dbReference type="InterPro" id="IPR000917">
    <property type="entry name" value="Sulfatase_N"/>
</dbReference>
<comment type="cofactor">
    <cofactor evidence="1">
        <name>Ca(2+)</name>
        <dbReference type="ChEBI" id="CHEBI:29108"/>
    </cofactor>
</comment>
<dbReference type="SUPFAM" id="SSF53649">
    <property type="entry name" value="Alkaline phosphatase-like"/>
    <property type="match status" value="1"/>
</dbReference>
<dbReference type="PROSITE" id="PS00149">
    <property type="entry name" value="SULFATASE_2"/>
    <property type="match status" value="1"/>
</dbReference>
<dbReference type="Pfam" id="PF00884">
    <property type="entry name" value="Sulfatase"/>
    <property type="match status" value="1"/>
</dbReference>
<comment type="similarity">
    <text evidence="2">Belongs to the sulfatase family.</text>
</comment>
<evidence type="ECO:0000313" key="10">
    <source>
        <dbReference type="Proteomes" id="UP000598271"/>
    </source>
</evidence>
<dbReference type="RefSeq" id="WP_189562757.1">
    <property type="nucleotide sequence ID" value="NZ_BMXF01000001.1"/>
</dbReference>
<dbReference type="InterPro" id="IPR050738">
    <property type="entry name" value="Sulfatase"/>
</dbReference>
<feature type="signal peptide" evidence="7">
    <location>
        <begin position="1"/>
        <end position="21"/>
    </location>
</feature>
<evidence type="ECO:0000256" key="6">
    <source>
        <dbReference type="ARBA" id="ARBA00022837"/>
    </source>
</evidence>
<dbReference type="CDD" id="cd16144">
    <property type="entry name" value="ARS_like"/>
    <property type="match status" value="1"/>
</dbReference>
<dbReference type="PANTHER" id="PTHR42693">
    <property type="entry name" value="ARYLSULFATASE FAMILY MEMBER"/>
    <property type="match status" value="1"/>
</dbReference>
<dbReference type="EMBL" id="BMXF01000001">
    <property type="protein sequence ID" value="GHB54777.1"/>
    <property type="molecule type" value="Genomic_DNA"/>
</dbReference>
<reference evidence="9 10" key="1">
    <citation type="journal article" date="2014" name="Int. J. Syst. Evol. Microbiol.">
        <title>Complete genome sequence of Corynebacterium casei LMG S-19264T (=DSM 44701T), isolated from a smear-ripened cheese.</title>
        <authorList>
            <consortium name="US DOE Joint Genome Institute (JGI-PGF)"/>
            <person name="Walter F."/>
            <person name="Albersmeier A."/>
            <person name="Kalinowski J."/>
            <person name="Ruckert C."/>
        </authorList>
    </citation>
    <scope>NUCLEOTIDE SEQUENCE [LARGE SCALE GENOMIC DNA]</scope>
    <source>
        <strain evidence="9 10">KCTC 12866</strain>
    </source>
</reference>
<evidence type="ECO:0000256" key="2">
    <source>
        <dbReference type="ARBA" id="ARBA00008779"/>
    </source>
</evidence>
<dbReference type="AlphaFoldDB" id="A0A8J3D1F2"/>
<name>A0A8J3D1F2_9BACT</name>